<dbReference type="GO" id="GO:0034450">
    <property type="term" value="F:ubiquitin-ubiquitin ligase activity"/>
    <property type="evidence" value="ECO:0007669"/>
    <property type="project" value="InterPro"/>
</dbReference>
<dbReference type="PROSITE" id="PS51698">
    <property type="entry name" value="U_BOX"/>
    <property type="match status" value="1"/>
</dbReference>
<dbReference type="GO" id="GO:0006511">
    <property type="term" value="P:ubiquitin-dependent protein catabolic process"/>
    <property type="evidence" value="ECO:0007669"/>
    <property type="project" value="InterPro"/>
</dbReference>
<comment type="pathway">
    <text evidence="3">Protein modification; protein ubiquitination.</text>
</comment>
<gene>
    <name evidence="14" type="ORF">PMEA_00015711</name>
</gene>
<evidence type="ECO:0000313" key="15">
    <source>
        <dbReference type="Proteomes" id="UP001159428"/>
    </source>
</evidence>
<dbReference type="GO" id="GO:0036503">
    <property type="term" value="P:ERAD pathway"/>
    <property type="evidence" value="ECO:0007669"/>
    <property type="project" value="InterPro"/>
</dbReference>
<proteinExistence type="inferred from homology"/>
<evidence type="ECO:0000256" key="7">
    <source>
        <dbReference type="ARBA" id="ARBA00022679"/>
    </source>
</evidence>
<dbReference type="SMART" id="SM00504">
    <property type="entry name" value="Ubox"/>
    <property type="match status" value="1"/>
</dbReference>
<keyword evidence="7" id="KW-0808">Transferase</keyword>
<evidence type="ECO:0000256" key="11">
    <source>
        <dbReference type="ARBA" id="ARBA00040077"/>
    </source>
</evidence>
<dbReference type="FunFam" id="3.30.40.10:FF:000055">
    <property type="entry name" value="Ubiquitin conjugation factor e4 a"/>
    <property type="match status" value="1"/>
</dbReference>
<evidence type="ECO:0000256" key="6">
    <source>
        <dbReference type="ARBA" id="ARBA00022490"/>
    </source>
</evidence>
<keyword evidence="6" id="KW-0963">Cytoplasm</keyword>
<feature type="region of interest" description="Disordered" evidence="12">
    <location>
        <begin position="18"/>
        <end position="48"/>
    </location>
</feature>
<name>A0AAU9X3J9_9CNID</name>
<accession>A0AAU9X3J9</accession>
<evidence type="ECO:0000256" key="1">
    <source>
        <dbReference type="ARBA" id="ARBA00000900"/>
    </source>
</evidence>
<comment type="catalytic activity">
    <reaction evidence="1">
        <text>S-ubiquitinyl-[E2 ubiquitin-conjugating enzyme]-L-cysteine + [acceptor protein]-L-lysine = [E2 ubiquitin-conjugating enzyme]-L-cysteine + N(6)-ubiquitinyl-[acceptor protein]-L-lysine.</text>
        <dbReference type="EC" id="2.3.2.27"/>
    </reaction>
</comment>
<comment type="similarity">
    <text evidence="4">Belongs to the ubiquitin conjugation factor E4 family.</text>
</comment>
<dbReference type="InterPro" id="IPR019474">
    <property type="entry name" value="Ub_conjug_fac_E4_core"/>
</dbReference>
<keyword evidence="15" id="KW-1185">Reference proteome</keyword>
<dbReference type="Pfam" id="PF04564">
    <property type="entry name" value="U-box"/>
    <property type="match status" value="1"/>
</dbReference>
<evidence type="ECO:0000256" key="4">
    <source>
        <dbReference type="ARBA" id="ARBA00007434"/>
    </source>
</evidence>
<protein>
    <recommendedName>
        <fullName evidence="11">Ubiquitin conjugation factor E4 A</fullName>
        <ecNumber evidence="5">2.3.2.27</ecNumber>
    </recommendedName>
</protein>
<evidence type="ECO:0000313" key="14">
    <source>
        <dbReference type="EMBL" id="CAH3134099.1"/>
    </source>
</evidence>
<dbReference type="EC" id="2.3.2.27" evidence="5"/>
<reference evidence="14 15" key="1">
    <citation type="submission" date="2022-05" db="EMBL/GenBank/DDBJ databases">
        <authorList>
            <consortium name="Genoscope - CEA"/>
            <person name="William W."/>
        </authorList>
    </citation>
    <scope>NUCLEOTIDE SEQUENCE [LARGE SCALE GENOMIC DNA]</scope>
</reference>
<comment type="function">
    <text evidence="10">Ubiquitin-protein ligase that probably functions as an E3 ligase in conjunction with specific E1 and E2 ligases. May also function as an E4 ligase mediating the assembly of polyubiquitin chains on substrates ubiquitinated by another E3 ubiquitin ligase. Mediates 'Lys-48'-linked polyubiquitination of substrates.</text>
</comment>
<keyword evidence="9" id="KW-0007">Acetylation</keyword>
<dbReference type="InterPro" id="IPR045132">
    <property type="entry name" value="UBE4"/>
</dbReference>
<sequence length="1056" mass="120338">MDQNPFAALFRSVEEAEEFRKHSSKTSAPNVSAKGIIDNDSKPNTKNDAQINEEEKEWIVNDMFQRVFLITVNNDGDRLGKKQFGGLPKRCVYLRNTATEEGSILQWTNIDEAIMERLSMNQPRSHVVITGGARMSSLTAEIEAGEVSNVKYLASCYKRATEECKKWKEKDASLVEITDRARTLALSYAGTCLLSPEMFSKAAPQKHLFQLLLTMQGDQVLLEFMDGLVEEHQQKDDLMTMFSPVLEMLADRSKDISSLLQPDIHNYFDILLFFAKHVTLAEILVSSRFWLPAKSPIGAIQGHAFEKQTLLGFLLALTSMSRDPTKPSEFFQHPTEQSHADMQATMANLRKHLDTLSEKLHKVVIEIMKKSSSAKHQVLYWIGACLHGNITRKKMMAEFFTATQAQDGFFLNLSTLLLKMCQPFMDPCSPKLLKINPQYCAVNVSFDSITREGTALHVIGLDGETRLVVPPNEENITLKNTPAYGFVTECFFMTHHCLNLGLWKVCEKYRKLMNELAQMQQMYQDASAQGTEGVLLERLKVQFENSIIKQLSLKTHLLNPSLIELGLKFYIATASWLNQVALAGDSFDEMTAFKEVEIPLPTQTPRGLLFVPEFIVENMADFIIFLRHFSEETLESAGKSLHHLVTFFVIYMGSPERVRNPHLRAKLAETLEALVPIQKSKNSSELLSAPQVNLFNRQSAFLQHKVAPAYLPQALLQLFVDIEFTGHSMQFEQKFGYRHHMYSVLKFMWQEDDYKASLMKMGEEAADEKRKKTAIPLFLRFLNLLINDSTFLLDEALQFMAALKKLQAEKDSGDWESLTEQAQQQKQQEMQHTSGMARSHNILANETVRALSYITTDIKQPFLIGCMVRRTADMLNYFLLRLVGPKMGELKAKNLSEFHFKPQKLVSDIIDIYLNLGEQDSFCKAVASDKRSYSPNLFKQSERVLKLIGRPSSVIFRLSELADRVNEFAQQDEEDDLIDPPEEFLDPITNTLMTDPVILPTSSKIVDRSTICRHLLSDQTDPFNRSPLTLDMLKPHDELRTKIHDWMAEMKALGKR</sequence>
<keyword evidence="8" id="KW-0833">Ubl conjugation pathway</keyword>
<dbReference type="GO" id="GO:0000151">
    <property type="term" value="C:ubiquitin ligase complex"/>
    <property type="evidence" value="ECO:0007669"/>
    <property type="project" value="InterPro"/>
</dbReference>
<evidence type="ECO:0000256" key="2">
    <source>
        <dbReference type="ARBA" id="ARBA00004496"/>
    </source>
</evidence>
<dbReference type="Proteomes" id="UP001159428">
    <property type="component" value="Unassembled WGS sequence"/>
</dbReference>
<evidence type="ECO:0000256" key="8">
    <source>
        <dbReference type="ARBA" id="ARBA00022786"/>
    </source>
</evidence>
<evidence type="ECO:0000256" key="3">
    <source>
        <dbReference type="ARBA" id="ARBA00004906"/>
    </source>
</evidence>
<organism evidence="14 15">
    <name type="scientific">Pocillopora meandrina</name>
    <dbReference type="NCBI Taxonomy" id="46732"/>
    <lineage>
        <taxon>Eukaryota</taxon>
        <taxon>Metazoa</taxon>
        <taxon>Cnidaria</taxon>
        <taxon>Anthozoa</taxon>
        <taxon>Hexacorallia</taxon>
        <taxon>Scleractinia</taxon>
        <taxon>Astrocoeniina</taxon>
        <taxon>Pocilloporidae</taxon>
        <taxon>Pocillopora</taxon>
    </lineage>
</organism>
<comment type="caution">
    <text evidence="14">The sequence shown here is derived from an EMBL/GenBank/DDBJ whole genome shotgun (WGS) entry which is preliminary data.</text>
</comment>
<dbReference type="InterPro" id="IPR013083">
    <property type="entry name" value="Znf_RING/FYVE/PHD"/>
</dbReference>
<evidence type="ECO:0000256" key="12">
    <source>
        <dbReference type="SAM" id="MobiDB-lite"/>
    </source>
</evidence>
<dbReference type="GO" id="GO:0005634">
    <property type="term" value="C:nucleus"/>
    <property type="evidence" value="ECO:0007669"/>
    <property type="project" value="TreeGrafter"/>
</dbReference>
<evidence type="ECO:0000256" key="9">
    <source>
        <dbReference type="ARBA" id="ARBA00022990"/>
    </source>
</evidence>
<dbReference type="AlphaFoldDB" id="A0AAU9X3J9"/>
<evidence type="ECO:0000256" key="5">
    <source>
        <dbReference type="ARBA" id="ARBA00012483"/>
    </source>
</evidence>
<dbReference type="GO" id="GO:0005737">
    <property type="term" value="C:cytoplasm"/>
    <property type="evidence" value="ECO:0007669"/>
    <property type="project" value="UniProtKB-SubCell"/>
</dbReference>
<dbReference type="CDD" id="cd16658">
    <property type="entry name" value="RING-Ubox_UBE4B"/>
    <property type="match status" value="1"/>
</dbReference>
<dbReference type="PANTHER" id="PTHR13931:SF16">
    <property type="entry name" value="UBIQUITIN CONJUGATION FACTOR E4 A"/>
    <property type="match status" value="1"/>
</dbReference>
<comment type="subcellular location">
    <subcellularLocation>
        <location evidence="2">Cytoplasm</location>
    </subcellularLocation>
</comment>
<dbReference type="SUPFAM" id="SSF57850">
    <property type="entry name" value="RING/U-box"/>
    <property type="match status" value="1"/>
</dbReference>
<dbReference type="Gene3D" id="3.30.40.10">
    <property type="entry name" value="Zinc/RING finger domain, C3HC4 (zinc finger)"/>
    <property type="match status" value="1"/>
</dbReference>
<dbReference type="GO" id="GO:0000209">
    <property type="term" value="P:protein polyubiquitination"/>
    <property type="evidence" value="ECO:0007669"/>
    <property type="project" value="TreeGrafter"/>
</dbReference>
<dbReference type="PANTHER" id="PTHR13931">
    <property type="entry name" value="UBIQUITINATION FACTOR E4"/>
    <property type="match status" value="1"/>
</dbReference>
<feature type="domain" description="U-box" evidence="13">
    <location>
        <begin position="979"/>
        <end position="1053"/>
    </location>
</feature>
<dbReference type="InterPro" id="IPR003613">
    <property type="entry name" value="Ubox_domain"/>
</dbReference>
<dbReference type="Pfam" id="PF10408">
    <property type="entry name" value="Ufd2P_core"/>
    <property type="match status" value="1"/>
</dbReference>
<evidence type="ECO:0000256" key="10">
    <source>
        <dbReference type="ARBA" id="ARBA00037624"/>
    </source>
</evidence>
<dbReference type="EMBL" id="CALNXJ010000028">
    <property type="protein sequence ID" value="CAH3134099.1"/>
    <property type="molecule type" value="Genomic_DNA"/>
</dbReference>
<evidence type="ECO:0000259" key="13">
    <source>
        <dbReference type="PROSITE" id="PS51698"/>
    </source>
</evidence>